<gene>
    <name evidence="1" type="ORF">C8J55DRAFT_499093</name>
</gene>
<dbReference type="EMBL" id="JANVFS010000003">
    <property type="protein sequence ID" value="KAJ4493557.1"/>
    <property type="molecule type" value="Genomic_DNA"/>
</dbReference>
<comment type="caution">
    <text evidence="1">The sequence shown here is derived from an EMBL/GenBank/DDBJ whole genome shotgun (WGS) entry which is preliminary data.</text>
</comment>
<sequence>MRFTSAKTYIVVGFVMNFAITAHALALPRSQNQSDPDGHGSVVVARNYGSNPIKSTQLYPPPSVSGHGPWPKVRIDLRDPNYYIVYSGTKDRGGRGSADAVVNSFFDNSDIQTRLEWGKAHDARFKGYPNPDLDSKNIHFSLVGPTICGGKYRQCTVLLNRKSPEEKFWIKNSYGEYVLVEPNPWPSIEIVGKPKDLFITFSNLKFSKDPSVLGLLNKFLSRREVRNALAVRQFPKVQFSAYTDPFLDRDDIHFSIVGPKVCDGPRRQCTASLNRNSETYWVKDHYGQVIVQSQ</sequence>
<reference evidence="1" key="2">
    <citation type="journal article" date="2023" name="Proc. Natl. Acad. Sci. U.S.A.">
        <title>A global phylogenomic analysis of the shiitake genus Lentinula.</title>
        <authorList>
            <person name="Sierra-Patev S."/>
            <person name="Min B."/>
            <person name="Naranjo-Ortiz M."/>
            <person name="Looney B."/>
            <person name="Konkel Z."/>
            <person name="Slot J.C."/>
            <person name="Sakamoto Y."/>
            <person name="Steenwyk J.L."/>
            <person name="Rokas A."/>
            <person name="Carro J."/>
            <person name="Camarero S."/>
            <person name="Ferreira P."/>
            <person name="Molpeceres G."/>
            <person name="Ruiz-Duenas F.J."/>
            <person name="Serrano A."/>
            <person name="Henrissat B."/>
            <person name="Drula E."/>
            <person name="Hughes K.W."/>
            <person name="Mata J.L."/>
            <person name="Ishikawa N.K."/>
            <person name="Vargas-Isla R."/>
            <person name="Ushijima S."/>
            <person name="Smith C.A."/>
            <person name="Donoghue J."/>
            <person name="Ahrendt S."/>
            <person name="Andreopoulos W."/>
            <person name="He G."/>
            <person name="LaButti K."/>
            <person name="Lipzen A."/>
            <person name="Ng V."/>
            <person name="Riley R."/>
            <person name="Sandor L."/>
            <person name="Barry K."/>
            <person name="Martinez A.T."/>
            <person name="Xiao Y."/>
            <person name="Gibbons J.G."/>
            <person name="Terashima K."/>
            <person name="Grigoriev I.V."/>
            <person name="Hibbett D."/>
        </authorList>
    </citation>
    <scope>NUCLEOTIDE SEQUENCE</scope>
    <source>
        <strain evidence="1">Sp2 HRB7682 ss15</strain>
    </source>
</reference>
<organism evidence="1 2">
    <name type="scientific">Lentinula lateritia</name>
    <dbReference type="NCBI Taxonomy" id="40482"/>
    <lineage>
        <taxon>Eukaryota</taxon>
        <taxon>Fungi</taxon>
        <taxon>Dikarya</taxon>
        <taxon>Basidiomycota</taxon>
        <taxon>Agaricomycotina</taxon>
        <taxon>Agaricomycetes</taxon>
        <taxon>Agaricomycetidae</taxon>
        <taxon>Agaricales</taxon>
        <taxon>Marasmiineae</taxon>
        <taxon>Omphalotaceae</taxon>
        <taxon>Lentinula</taxon>
    </lineage>
</organism>
<name>A0A9W9AYL3_9AGAR</name>
<dbReference type="AlphaFoldDB" id="A0A9W9AYL3"/>
<reference evidence="1" key="1">
    <citation type="submission" date="2022-08" db="EMBL/GenBank/DDBJ databases">
        <authorList>
            <consortium name="DOE Joint Genome Institute"/>
            <person name="Min B."/>
            <person name="Riley R."/>
            <person name="Sierra-Patev S."/>
            <person name="Naranjo-Ortiz M."/>
            <person name="Looney B."/>
            <person name="Konkel Z."/>
            <person name="Slot J.C."/>
            <person name="Sakamoto Y."/>
            <person name="Steenwyk J.L."/>
            <person name="Rokas A."/>
            <person name="Carro J."/>
            <person name="Camarero S."/>
            <person name="Ferreira P."/>
            <person name="Molpeceres G."/>
            <person name="Ruiz-Duenas F.J."/>
            <person name="Serrano A."/>
            <person name="Henrissat B."/>
            <person name="Drula E."/>
            <person name="Hughes K.W."/>
            <person name="Mata J.L."/>
            <person name="Ishikawa N.K."/>
            <person name="Vargas-Isla R."/>
            <person name="Ushijima S."/>
            <person name="Smith C.A."/>
            <person name="Ahrendt S."/>
            <person name="Andreopoulos W."/>
            <person name="He G."/>
            <person name="Labutti K."/>
            <person name="Lipzen A."/>
            <person name="Ng V."/>
            <person name="Sandor L."/>
            <person name="Barry K."/>
            <person name="Martinez A.T."/>
            <person name="Xiao Y."/>
            <person name="Gibbons J.G."/>
            <person name="Terashima K."/>
            <person name="Hibbett D.S."/>
            <person name="Grigoriev I.V."/>
        </authorList>
    </citation>
    <scope>NUCLEOTIDE SEQUENCE</scope>
    <source>
        <strain evidence="1">Sp2 HRB7682 ss15</strain>
    </source>
</reference>
<accession>A0A9W9AYL3</accession>
<dbReference type="Proteomes" id="UP001150238">
    <property type="component" value="Unassembled WGS sequence"/>
</dbReference>
<protein>
    <submittedName>
        <fullName evidence="1">Uncharacterized protein</fullName>
    </submittedName>
</protein>
<evidence type="ECO:0000313" key="2">
    <source>
        <dbReference type="Proteomes" id="UP001150238"/>
    </source>
</evidence>
<proteinExistence type="predicted"/>
<evidence type="ECO:0000313" key="1">
    <source>
        <dbReference type="EMBL" id="KAJ4493557.1"/>
    </source>
</evidence>